<dbReference type="PANTHER" id="PTHR35333:SF3">
    <property type="entry name" value="BETA-LACTAMASE-TYPE TRANSPEPTIDASE FOLD CONTAINING PROTEIN"/>
    <property type="match status" value="1"/>
</dbReference>
<keyword evidence="10" id="KW-1185">Reference proteome</keyword>
<evidence type="ECO:0000256" key="3">
    <source>
        <dbReference type="ARBA" id="ARBA00012865"/>
    </source>
</evidence>
<comment type="similarity">
    <text evidence="2 6">Belongs to the class-A beta-lactamase family.</text>
</comment>
<dbReference type="PROSITE" id="PS00146">
    <property type="entry name" value="BETA_LACTAMASE_A"/>
    <property type="match status" value="1"/>
</dbReference>
<dbReference type="InterPro" id="IPR045155">
    <property type="entry name" value="Beta-lactam_cat"/>
</dbReference>
<gene>
    <name evidence="9" type="ORF">CJD36_017310</name>
</gene>
<dbReference type="OrthoDB" id="9772863at2"/>
<proteinExistence type="inferred from homology"/>
<feature type="chain" id="PRO_5015572617" description="Beta-lactamase" evidence="7">
    <location>
        <begin position="21"/>
        <end position="296"/>
    </location>
</feature>
<sequence length="296" mass="32470">MKTLIVTLLLLVGTQATSVAQHTTLRQQLATIGNVHSGSIGISVRAIEDQDTLTVNNSHHYPMQSTFKFPLALYVLHKVDKGQLALDQKIHISKEELYRNTWSPLREKYPDGNIDITIAELLDYTVSKSDNNTCDILFKLVKGTYPTNKYIHKLGVKDIDIVATELQMGKGWGVQYTNWTTPSAMTDLLYQLYTGKCLSPGSTQFLMKLMTESANSDKRIKGLLPAGTIVAHKTGTSNTSTGGITAAVNDLGIITLPNGKHLAIAVYVSDTKEKSTEAEHVIAEIAKAVYDEYAGK</sequence>
<evidence type="ECO:0000313" key="10">
    <source>
        <dbReference type="Proteomes" id="UP000239872"/>
    </source>
</evidence>
<dbReference type="GO" id="GO:0046677">
    <property type="term" value="P:response to antibiotic"/>
    <property type="evidence" value="ECO:0007669"/>
    <property type="project" value="UniProtKB-UniRule"/>
</dbReference>
<dbReference type="SUPFAM" id="SSF56601">
    <property type="entry name" value="beta-lactamase/transpeptidase-like"/>
    <property type="match status" value="1"/>
</dbReference>
<comment type="catalytic activity">
    <reaction evidence="1 6">
        <text>a beta-lactam + H2O = a substituted beta-amino acid</text>
        <dbReference type="Rhea" id="RHEA:20401"/>
        <dbReference type="ChEBI" id="CHEBI:15377"/>
        <dbReference type="ChEBI" id="CHEBI:35627"/>
        <dbReference type="ChEBI" id="CHEBI:140347"/>
        <dbReference type="EC" id="3.5.2.6"/>
    </reaction>
</comment>
<evidence type="ECO:0000256" key="6">
    <source>
        <dbReference type="RuleBase" id="RU361140"/>
    </source>
</evidence>
<name>A0A2S7SS00_9BACT</name>
<feature type="domain" description="Beta-lactamase class A catalytic" evidence="8">
    <location>
        <begin position="41"/>
        <end position="268"/>
    </location>
</feature>
<dbReference type="Pfam" id="PF13354">
    <property type="entry name" value="Beta-lactamase2"/>
    <property type="match status" value="1"/>
</dbReference>
<dbReference type="RefSeq" id="WP_105040461.1">
    <property type="nucleotide sequence ID" value="NZ_PPSL01000005.1"/>
</dbReference>
<evidence type="ECO:0000256" key="5">
    <source>
        <dbReference type="ARBA" id="ARBA00023251"/>
    </source>
</evidence>
<dbReference type="NCBIfam" id="NF012099">
    <property type="entry name" value="SubclassA2"/>
    <property type="match status" value="1"/>
</dbReference>
<dbReference type="AlphaFoldDB" id="A0A2S7SS00"/>
<keyword evidence="4 6" id="KW-0378">Hydrolase</keyword>
<protein>
    <recommendedName>
        <fullName evidence="3 6">Beta-lactamase</fullName>
        <ecNumber evidence="3 6">3.5.2.6</ecNumber>
    </recommendedName>
</protein>
<feature type="signal peptide" evidence="7">
    <location>
        <begin position="1"/>
        <end position="20"/>
    </location>
</feature>
<reference evidence="9 10" key="1">
    <citation type="submission" date="2018-01" db="EMBL/GenBank/DDBJ databases">
        <title>A novel member of the phylum Bacteroidetes isolated from glacier ice.</title>
        <authorList>
            <person name="Liu Q."/>
            <person name="Xin Y.-H."/>
        </authorList>
    </citation>
    <scope>NUCLEOTIDE SEQUENCE [LARGE SCALE GENOMIC DNA]</scope>
    <source>
        <strain evidence="9 10">RB1R16</strain>
    </source>
</reference>
<evidence type="ECO:0000256" key="4">
    <source>
        <dbReference type="ARBA" id="ARBA00022801"/>
    </source>
</evidence>
<organism evidence="9 10">
    <name type="scientific">Flavipsychrobacter stenotrophus</name>
    <dbReference type="NCBI Taxonomy" id="2077091"/>
    <lineage>
        <taxon>Bacteria</taxon>
        <taxon>Pseudomonadati</taxon>
        <taxon>Bacteroidota</taxon>
        <taxon>Chitinophagia</taxon>
        <taxon>Chitinophagales</taxon>
        <taxon>Chitinophagaceae</taxon>
        <taxon>Flavipsychrobacter</taxon>
    </lineage>
</organism>
<dbReference type="Gene3D" id="3.40.710.10">
    <property type="entry name" value="DD-peptidase/beta-lactamase superfamily"/>
    <property type="match status" value="1"/>
</dbReference>
<dbReference type="EMBL" id="PPSL01000005">
    <property type="protein sequence ID" value="PQJ09689.1"/>
    <property type="molecule type" value="Genomic_DNA"/>
</dbReference>
<dbReference type="NCBIfam" id="NF033103">
    <property type="entry name" value="bla_class_A"/>
    <property type="match status" value="1"/>
</dbReference>
<dbReference type="InterPro" id="IPR000871">
    <property type="entry name" value="Beta-lactam_class-A"/>
</dbReference>
<keyword evidence="7" id="KW-0732">Signal</keyword>
<evidence type="ECO:0000259" key="8">
    <source>
        <dbReference type="Pfam" id="PF13354"/>
    </source>
</evidence>
<accession>A0A2S7SS00</accession>
<dbReference type="GO" id="GO:0008800">
    <property type="term" value="F:beta-lactamase activity"/>
    <property type="evidence" value="ECO:0007669"/>
    <property type="project" value="UniProtKB-UniRule"/>
</dbReference>
<keyword evidence="5 6" id="KW-0046">Antibiotic resistance</keyword>
<dbReference type="EC" id="3.5.2.6" evidence="3 6"/>
<dbReference type="PANTHER" id="PTHR35333">
    <property type="entry name" value="BETA-LACTAMASE"/>
    <property type="match status" value="1"/>
</dbReference>
<dbReference type="InterPro" id="IPR023650">
    <property type="entry name" value="Beta-lactam_class-A_AS"/>
</dbReference>
<evidence type="ECO:0000256" key="1">
    <source>
        <dbReference type="ARBA" id="ARBA00001526"/>
    </source>
</evidence>
<dbReference type="Proteomes" id="UP000239872">
    <property type="component" value="Unassembled WGS sequence"/>
</dbReference>
<evidence type="ECO:0000256" key="7">
    <source>
        <dbReference type="SAM" id="SignalP"/>
    </source>
</evidence>
<dbReference type="InterPro" id="IPR012338">
    <property type="entry name" value="Beta-lactam/transpept-like"/>
</dbReference>
<dbReference type="GO" id="GO:0030655">
    <property type="term" value="P:beta-lactam antibiotic catabolic process"/>
    <property type="evidence" value="ECO:0007669"/>
    <property type="project" value="InterPro"/>
</dbReference>
<evidence type="ECO:0000256" key="2">
    <source>
        <dbReference type="ARBA" id="ARBA00009009"/>
    </source>
</evidence>
<comment type="caution">
    <text evidence="9">The sequence shown here is derived from an EMBL/GenBank/DDBJ whole genome shotgun (WGS) entry which is preliminary data.</text>
</comment>
<evidence type="ECO:0000313" key="9">
    <source>
        <dbReference type="EMBL" id="PQJ09689.1"/>
    </source>
</evidence>